<dbReference type="EMBL" id="BEZZ01001571">
    <property type="protein sequence ID" value="GCC19622.1"/>
    <property type="molecule type" value="Genomic_DNA"/>
</dbReference>
<name>A0A401RNA1_CHIPU</name>
<organism evidence="1 2">
    <name type="scientific">Chiloscyllium punctatum</name>
    <name type="common">Brownbanded bambooshark</name>
    <name type="synonym">Hemiscyllium punctatum</name>
    <dbReference type="NCBI Taxonomy" id="137246"/>
    <lineage>
        <taxon>Eukaryota</taxon>
        <taxon>Metazoa</taxon>
        <taxon>Chordata</taxon>
        <taxon>Craniata</taxon>
        <taxon>Vertebrata</taxon>
        <taxon>Chondrichthyes</taxon>
        <taxon>Elasmobranchii</taxon>
        <taxon>Galeomorphii</taxon>
        <taxon>Galeoidea</taxon>
        <taxon>Orectolobiformes</taxon>
        <taxon>Hemiscylliidae</taxon>
        <taxon>Chiloscyllium</taxon>
    </lineage>
</organism>
<comment type="caution">
    <text evidence="1">The sequence shown here is derived from an EMBL/GenBank/DDBJ whole genome shotgun (WGS) entry which is preliminary data.</text>
</comment>
<reference evidence="1 2" key="1">
    <citation type="journal article" date="2018" name="Nat. Ecol. Evol.">
        <title>Shark genomes provide insights into elasmobranch evolution and the origin of vertebrates.</title>
        <authorList>
            <person name="Hara Y"/>
            <person name="Yamaguchi K"/>
            <person name="Onimaru K"/>
            <person name="Kadota M"/>
            <person name="Koyanagi M"/>
            <person name="Keeley SD"/>
            <person name="Tatsumi K"/>
            <person name="Tanaka K"/>
            <person name="Motone F"/>
            <person name="Kageyama Y"/>
            <person name="Nozu R"/>
            <person name="Adachi N"/>
            <person name="Nishimura O"/>
            <person name="Nakagawa R"/>
            <person name="Tanegashima C"/>
            <person name="Kiyatake I"/>
            <person name="Matsumoto R"/>
            <person name="Murakumo K"/>
            <person name="Nishida K"/>
            <person name="Terakita A"/>
            <person name="Kuratani S"/>
            <person name="Sato K"/>
            <person name="Hyodo S Kuraku.S."/>
        </authorList>
    </citation>
    <scope>NUCLEOTIDE SEQUENCE [LARGE SCALE GENOMIC DNA]</scope>
</reference>
<evidence type="ECO:0000313" key="1">
    <source>
        <dbReference type="EMBL" id="GCC19622.1"/>
    </source>
</evidence>
<evidence type="ECO:0000313" key="2">
    <source>
        <dbReference type="Proteomes" id="UP000287033"/>
    </source>
</evidence>
<proteinExistence type="predicted"/>
<keyword evidence="2" id="KW-1185">Reference proteome</keyword>
<accession>A0A401RNA1</accession>
<sequence length="92" mass="10450">MISVINAKVLCSHNPFRFHYLPRVLQVDLQVGISVIVTPNCDGITQSISTWILALFDFGQWRKKHHSHQEQTISINIKLKMINKLPESSPAA</sequence>
<dbReference type="Proteomes" id="UP000287033">
    <property type="component" value="Unassembled WGS sequence"/>
</dbReference>
<protein>
    <submittedName>
        <fullName evidence="1">Uncharacterized protein</fullName>
    </submittedName>
</protein>
<gene>
    <name evidence="1" type="ORF">chiPu_0018430</name>
</gene>
<dbReference type="AlphaFoldDB" id="A0A401RNA1"/>